<sequence>MQQHTRRKPMTGGGKATRLPTICDLPVPPAPPGANFSDAQQQRWDELFASAVAWLWGEAELGLVAAYVHLEAQLFDGSGTAATIREIKSLADSLGLSPASRARMGYEIGDDDGQ</sequence>
<evidence type="ECO:0000313" key="3">
    <source>
        <dbReference type="Proteomes" id="UP001333996"/>
    </source>
</evidence>
<organism evidence="2 3">
    <name type="scientific">Streptomyces chiangmaiensis</name>
    <dbReference type="NCBI Taxonomy" id="766497"/>
    <lineage>
        <taxon>Bacteria</taxon>
        <taxon>Bacillati</taxon>
        <taxon>Actinomycetota</taxon>
        <taxon>Actinomycetes</taxon>
        <taxon>Kitasatosporales</taxon>
        <taxon>Streptomycetaceae</taxon>
        <taxon>Streptomyces</taxon>
    </lineage>
</organism>
<comment type="caution">
    <text evidence="2">The sequence shown here is derived from an EMBL/GenBank/DDBJ whole genome shotgun (WGS) entry which is preliminary data.</text>
</comment>
<evidence type="ECO:0000256" key="1">
    <source>
        <dbReference type="SAM" id="MobiDB-lite"/>
    </source>
</evidence>
<protein>
    <submittedName>
        <fullName evidence="2">Uncharacterized protein</fullName>
    </submittedName>
</protein>
<dbReference type="RefSeq" id="WP_329507024.1">
    <property type="nucleotide sequence ID" value="NZ_BAAAYZ010000135.1"/>
</dbReference>
<name>A0ABU7FEL2_9ACTN</name>
<reference evidence="2" key="1">
    <citation type="submission" date="2024-01" db="EMBL/GenBank/DDBJ databases">
        <title>First draft genome sequence data of TA4-1, the type strain of Gram-positive actinobacterium Streptomyces chiangmaiensis.</title>
        <authorList>
            <person name="Yasawong M."/>
            <person name="Nantapong N."/>
        </authorList>
    </citation>
    <scope>NUCLEOTIDE SEQUENCE</scope>
    <source>
        <strain evidence="2">TA4-1</strain>
    </source>
</reference>
<feature type="region of interest" description="Disordered" evidence="1">
    <location>
        <begin position="1"/>
        <end position="21"/>
    </location>
</feature>
<gene>
    <name evidence="2" type="ORF">VXC91_11525</name>
</gene>
<dbReference type="EMBL" id="JAYWVC010000026">
    <property type="protein sequence ID" value="MED7822591.1"/>
    <property type="molecule type" value="Genomic_DNA"/>
</dbReference>
<evidence type="ECO:0000313" key="2">
    <source>
        <dbReference type="EMBL" id="MED7822591.1"/>
    </source>
</evidence>
<keyword evidence="3" id="KW-1185">Reference proteome</keyword>
<proteinExistence type="predicted"/>
<dbReference type="Proteomes" id="UP001333996">
    <property type="component" value="Unassembled WGS sequence"/>
</dbReference>
<accession>A0ABU7FEL2</accession>